<feature type="region of interest" description="Disordered" evidence="3">
    <location>
        <begin position="30"/>
        <end position="78"/>
    </location>
</feature>
<dbReference type="InterPro" id="IPR006558">
    <property type="entry name" value="LamG-like"/>
</dbReference>
<dbReference type="NCBIfam" id="NF033679">
    <property type="entry name" value="DNRLRE_dom"/>
    <property type="match status" value="1"/>
</dbReference>
<accession>A0A8J3XRW2</accession>
<dbReference type="EMBL" id="BOOQ01000054">
    <property type="protein sequence ID" value="GII50600.1"/>
    <property type="molecule type" value="Genomic_DNA"/>
</dbReference>
<reference evidence="6" key="1">
    <citation type="submission" date="2021-01" db="EMBL/GenBank/DDBJ databases">
        <title>Whole genome shotgun sequence of Planotetraspora silvatica NBRC 100141.</title>
        <authorList>
            <person name="Komaki H."/>
            <person name="Tamura T."/>
        </authorList>
    </citation>
    <scope>NUCLEOTIDE SEQUENCE</scope>
    <source>
        <strain evidence="6">NBRC 100141</strain>
    </source>
</reference>
<gene>
    <name evidence="6" type="ORF">Psi02_70240</name>
</gene>
<protein>
    <recommendedName>
        <fullName evidence="5">LamG-like jellyroll fold domain-containing protein</fullName>
    </recommendedName>
</protein>
<keyword evidence="7" id="KW-1185">Reference proteome</keyword>
<evidence type="ECO:0000256" key="3">
    <source>
        <dbReference type="SAM" id="MobiDB-lite"/>
    </source>
</evidence>
<dbReference type="Proteomes" id="UP000644610">
    <property type="component" value="Unassembled WGS sequence"/>
</dbReference>
<organism evidence="6 7">
    <name type="scientific">Planotetraspora silvatica</name>
    <dbReference type="NCBI Taxonomy" id="234614"/>
    <lineage>
        <taxon>Bacteria</taxon>
        <taxon>Bacillati</taxon>
        <taxon>Actinomycetota</taxon>
        <taxon>Actinomycetes</taxon>
        <taxon>Streptosporangiales</taxon>
        <taxon>Streptosporangiaceae</taxon>
        <taxon>Planotetraspora</taxon>
    </lineage>
</organism>
<keyword evidence="2" id="KW-1015">Disulfide bond</keyword>
<comment type="caution">
    <text evidence="6">The sequence shown here is derived from an EMBL/GenBank/DDBJ whole genome shotgun (WGS) entry which is preliminary data.</text>
</comment>
<feature type="signal peptide" evidence="4">
    <location>
        <begin position="1"/>
        <end position="29"/>
    </location>
</feature>
<name>A0A8J3XRW2_9ACTN</name>
<sequence length="1109" mass="115072">MRVPRLLRRMSIIFLSLSLVLVTGDPASARTGPGPLPSRPSASNGGAAAPGADAAEPRDEPSALARARATHRRVEVAGARSATGSVYANPDGTLTAEEFGHPIRVRRSGGWVPVDPTLRRAADGSVTTVATTSQVAFSSGGSQPLATMGGDGWKLTLTWPGPLPAPMLNGAVATYRQVLPGVDLVMAADDTGFAERLVVRSRAAAANPAFREIRFGFRLTGASMSVQPDGGLVARDARGRTVFGSPPARMWDAGTGAGSSPAQAPVGVTLRDGVMLLRPDQAMLADPGTRFPVTIDPSYNAGRLAWTSTLEQSPSTSFWNGANLADDPNGKVMVGLDPWYKTRARSFFRMNTSAVNGKHILKATFRITEKWTYSCSASVVQLWWAGAIGSGTTWYNEPSWNRKVAEANVAKGNEAYGCGDGSVEFDLTGLVHDAAAAKWADMTLGLRAADETNYSGWKRFDTDASIAIDYNSVPAVPSGLTIDGKSCGTGTWVGSLTPTMSAAVSDPDAGQMLSVSMYWAASGAAVSETSKVVQSNVASGSRAIAPVPAGKLANGGSYYWQAKAGDGTDTSGLSGQCAFNVDTVPPSAQPTVTSTDYPDDGNFHGGQGTPGTFSLDASGISDVVAYRYGWADPPTTEVAASAMGGGATITATPAARGINSLYVRSVDRAGNLSPMHVYVFYAAGGSAPEGVWKTNEGSGSTLGDASGHGHAATVTGGVSWTSDRTMAPGSAISLNGSTGYAATGGPVVADTSASFAVSAWVRLTSTAGWATVVSQEGTTASGMILQFDRGSGHWAIGTQNSDTTNPPATRATAADAPRVGTWTHLAGTYDSGTGTLTLYVNGQKAGTASTHISWNAGGRLLIGAEKFDGNVISYFPGDIADVRVWDRLVYPDEIQAIAGTPMLAAAWDLSADGSDSSGRNHPVTASGGVTFDPAGGHNSTGSAHLDGTGVLTASGPVVLTDQSFTVSAWVRLSDTNAYHTAVCQQGTRTCAFFLQYDNTDKRWSFTLHAQDIDGPTITYVTSSSPPTLNTWTHLVGVYDAGKSEGRLYVNGQLVGTKTGVAPFNATGPVTIGRARYNGGTVDPWTGDIDHVRVYLGALQDGQIVDLFNQ</sequence>
<feature type="domain" description="LamG-like jellyroll fold" evidence="5">
    <location>
        <begin position="962"/>
        <end position="1101"/>
    </location>
</feature>
<feature type="chain" id="PRO_5035284375" description="LamG-like jellyroll fold domain-containing protein" evidence="4">
    <location>
        <begin position="30"/>
        <end position="1109"/>
    </location>
</feature>
<evidence type="ECO:0000256" key="1">
    <source>
        <dbReference type="ARBA" id="ARBA00022729"/>
    </source>
</evidence>
<dbReference type="Pfam" id="PF13385">
    <property type="entry name" value="Laminin_G_3"/>
    <property type="match status" value="2"/>
</dbReference>
<dbReference type="Gene3D" id="2.60.120.200">
    <property type="match status" value="2"/>
</dbReference>
<dbReference type="InterPro" id="IPR013320">
    <property type="entry name" value="ConA-like_dom_sf"/>
</dbReference>
<evidence type="ECO:0000313" key="6">
    <source>
        <dbReference type="EMBL" id="GII50600.1"/>
    </source>
</evidence>
<keyword evidence="1 4" id="KW-0732">Signal</keyword>
<evidence type="ECO:0000256" key="4">
    <source>
        <dbReference type="SAM" id="SignalP"/>
    </source>
</evidence>
<feature type="compositionally biased region" description="Low complexity" evidence="3">
    <location>
        <begin position="39"/>
        <end position="54"/>
    </location>
</feature>
<dbReference type="SUPFAM" id="SSF49899">
    <property type="entry name" value="Concanavalin A-like lectins/glucanases"/>
    <property type="match status" value="2"/>
</dbReference>
<evidence type="ECO:0000256" key="2">
    <source>
        <dbReference type="ARBA" id="ARBA00023157"/>
    </source>
</evidence>
<dbReference type="GO" id="GO:0006955">
    <property type="term" value="P:immune response"/>
    <property type="evidence" value="ECO:0007669"/>
    <property type="project" value="InterPro"/>
</dbReference>
<evidence type="ECO:0000259" key="5">
    <source>
        <dbReference type="SMART" id="SM00560"/>
    </source>
</evidence>
<dbReference type="AlphaFoldDB" id="A0A8J3XRW2"/>
<dbReference type="InterPro" id="IPR042837">
    <property type="entry name" value="PTX3"/>
</dbReference>
<dbReference type="PANTHER" id="PTHR46943">
    <property type="entry name" value="PENTRAXIN-RELATED PROTEIN PTX3"/>
    <property type="match status" value="1"/>
</dbReference>
<evidence type="ECO:0000313" key="7">
    <source>
        <dbReference type="Proteomes" id="UP000644610"/>
    </source>
</evidence>
<dbReference type="PANTHER" id="PTHR46943:SF1">
    <property type="entry name" value="PENTRAXIN-RELATED PROTEIN PTX3"/>
    <property type="match status" value="1"/>
</dbReference>
<feature type="domain" description="LamG-like jellyroll fold" evidence="5">
    <location>
        <begin position="753"/>
        <end position="892"/>
    </location>
</feature>
<proteinExistence type="predicted"/>
<dbReference type="SMART" id="SM00560">
    <property type="entry name" value="LamGL"/>
    <property type="match status" value="2"/>
</dbReference>